<feature type="compositionally biased region" description="Low complexity" evidence="1">
    <location>
        <begin position="191"/>
        <end position="212"/>
    </location>
</feature>
<reference evidence="2 3" key="1">
    <citation type="submission" date="2024-05" db="EMBL/GenBank/DDBJ databases">
        <title>Genome sequencing and assembly of Indian major carp, Cirrhinus mrigala (Hamilton, 1822).</title>
        <authorList>
            <person name="Mohindra V."/>
            <person name="Chowdhury L.M."/>
            <person name="Lal K."/>
            <person name="Jena J.K."/>
        </authorList>
    </citation>
    <scope>NUCLEOTIDE SEQUENCE [LARGE SCALE GENOMIC DNA]</scope>
    <source>
        <strain evidence="2">CM1030</strain>
        <tissue evidence="2">Blood</tissue>
    </source>
</reference>
<dbReference type="PANTHER" id="PTHR46850">
    <property type="entry name" value="CHROMODOMAIN-HELICASE-DNA-BINDING PROTEIN 9"/>
    <property type="match status" value="1"/>
</dbReference>
<feature type="non-terminal residue" evidence="2">
    <location>
        <position position="1"/>
    </location>
</feature>
<dbReference type="AlphaFoldDB" id="A0ABD0QZQ6"/>
<evidence type="ECO:0000313" key="3">
    <source>
        <dbReference type="Proteomes" id="UP001529510"/>
    </source>
</evidence>
<feature type="region of interest" description="Disordered" evidence="1">
    <location>
        <begin position="246"/>
        <end position="350"/>
    </location>
</feature>
<dbReference type="InterPro" id="IPR051493">
    <property type="entry name" value="CHD"/>
</dbReference>
<name>A0ABD0QZQ6_CIRMR</name>
<accession>A0ABD0QZQ6</accession>
<sequence>GKFTRILSAPVCRDPGPRRRGRRPRSEMPKAPELPAGMGPLFMNGGLIGSMDLVSLPNLRNVPGIPLTGIMGFPHGFATAVPSGEDAKNGLSMLPMMLHSMAAVQPPMYSAHMSGMMTQPLSTATSTMSTATASSTTASVTSTNSATVTSTSSPADSSDSAPQRENASSPMSTENGNKEDAKQAGEERKVSASVSTAAATSSSSSSITSTGSHLTFNPFLIPGMSHSLLYPHMFLPPGSIMALPAMPAADSTGSPKRKRKKVREEGPEEGSANVGVHIDGVESKDEQTPEQKSQEGGMEEAGPEVDLAQVKDPSDPIKDPSKVKSTEEKDKNELGEEPELNAQGLCDGKD</sequence>
<comment type="caution">
    <text evidence="2">The sequence shown here is derived from an EMBL/GenBank/DDBJ whole genome shotgun (WGS) entry which is preliminary data.</text>
</comment>
<protein>
    <recommendedName>
        <fullName evidence="4">Chromodomain helicase DNA binding protein 7</fullName>
    </recommendedName>
</protein>
<dbReference type="Proteomes" id="UP001529510">
    <property type="component" value="Unassembled WGS sequence"/>
</dbReference>
<feature type="compositionally biased region" description="Basic and acidic residues" evidence="1">
    <location>
        <begin position="312"/>
        <end position="334"/>
    </location>
</feature>
<evidence type="ECO:0000313" key="2">
    <source>
        <dbReference type="EMBL" id="KAL0191661.1"/>
    </source>
</evidence>
<feature type="compositionally biased region" description="Basic and acidic residues" evidence="1">
    <location>
        <begin position="279"/>
        <end position="293"/>
    </location>
</feature>
<feature type="compositionally biased region" description="Low complexity" evidence="1">
    <location>
        <begin position="135"/>
        <end position="161"/>
    </location>
</feature>
<evidence type="ECO:0000256" key="1">
    <source>
        <dbReference type="SAM" id="MobiDB-lite"/>
    </source>
</evidence>
<evidence type="ECO:0008006" key="4">
    <source>
        <dbReference type="Google" id="ProtNLM"/>
    </source>
</evidence>
<feature type="region of interest" description="Disordered" evidence="1">
    <location>
        <begin position="135"/>
        <end position="212"/>
    </location>
</feature>
<organism evidence="2 3">
    <name type="scientific">Cirrhinus mrigala</name>
    <name type="common">Mrigala</name>
    <dbReference type="NCBI Taxonomy" id="683832"/>
    <lineage>
        <taxon>Eukaryota</taxon>
        <taxon>Metazoa</taxon>
        <taxon>Chordata</taxon>
        <taxon>Craniata</taxon>
        <taxon>Vertebrata</taxon>
        <taxon>Euteleostomi</taxon>
        <taxon>Actinopterygii</taxon>
        <taxon>Neopterygii</taxon>
        <taxon>Teleostei</taxon>
        <taxon>Ostariophysi</taxon>
        <taxon>Cypriniformes</taxon>
        <taxon>Cyprinidae</taxon>
        <taxon>Labeoninae</taxon>
        <taxon>Labeonini</taxon>
        <taxon>Cirrhinus</taxon>
    </lineage>
</organism>
<keyword evidence="3" id="KW-1185">Reference proteome</keyword>
<feature type="compositionally biased region" description="Basic and acidic residues" evidence="1">
    <location>
        <begin position="176"/>
        <end position="190"/>
    </location>
</feature>
<gene>
    <name evidence="2" type="ORF">M9458_014359</name>
</gene>
<proteinExistence type="predicted"/>
<feature type="compositionally biased region" description="Polar residues" evidence="1">
    <location>
        <begin position="163"/>
        <end position="175"/>
    </location>
</feature>
<dbReference type="PANTHER" id="PTHR46850:SF1">
    <property type="entry name" value="CHROMODOMAIN-HELICASE-DNA-BINDING PROTEIN 9"/>
    <property type="match status" value="1"/>
</dbReference>
<dbReference type="EMBL" id="JAMKFB020000006">
    <property type="protein sequence ID" value="KAL0191661.1"/>
    <property type="molecule type" value="Genomic_DNA"/>
</dbReference>
<feature type="region of interest" description="Disordered" evidence="1">
    <location>
        <begin position="1"/>
        <end position="36"/>
    </location>
</feature>